<keyword evidence="3 6" id="KW-0812">Transmembrane</keyword>
<keyword evidence="2" id="KW-1003">Cell membrane</keyword>
<evidence type="ECO:0000256" key="1">
    <source>
        <dbReference type="ARBA" id="ARBA00004651"/>
    </source>
</evidence>
<dbReference type="EMBL" id="JALKII010000008">
    <property type="protein sequence ID" value="MCK0538395.1"/>
    <property type="molecule type" value="Genomic_DNA"/>
</dbReference>
<evidence type="ECO:0000256" key="2">
    <source>
        <dbReference type="ARBA" id="ARBA00022475"/>
    </source>
</evidence>
<evidence type="ECO:0000256" key="3">
    <source>
        <dbReference type="ARBA" id="ARBA00022692"/>
    </source>
</evidence>
<name>A0ABT0E9F7_9GAMM</name>
<evidence type="ECO:0000256" key="6">
    <source>
        <dbReference type="SAM" id="Phobius"/>
    </source>
</evidence>
<feature type="transmembrane region" description="Helical" evidence="6">
    <location>
        <begin position="165"/>
        <end position="185"/>
    </location>
</feature>
<feature type="transmembrane region" description="Helical" evidence="6">
    <location>
        <begin position="134"/>
        <end position="153"/>
    </location>
</feature>
<keyword evidence="4 6" id="KW-1133">Transmembrane helix</keyword>
<reference evidence="7" key="1">
    <citation type="submission" date="2022-04" db="EMBL/GenBank/DDBJ databases">
        <title>Alcanivorax sp. CY1518 draft genome sequence.</title>
        <authorList>
            <person name="Zhao G."/>
            <person name="An M."/>
        </authorList>
    </citation>
    <scope>NUCLEOTIDE SEQUENCE</scope>
    <source>
        <strain evidence="7">CY1518</strain>
    </source>
</reference>
<evidence type="ECO:0000256" key="5">
    <source>
        <dbReference type="ARBA" id="ARBA00023136"/>
    </source>
</evidence>
<dbReference type="Pfam" id="PF03706">
    <property type="entry name" value="LPG_synthase_TM"/>
    <property type="match status" value="1"/>
</dbReference>
<feature type="transmembrane region" description="Helical" evidence="6">
    <location>
        <begin position="205"/>
        <end position="226"/>
    </location>
</feature>
<dbReference type="Proteomes" id="UP001165524">
    <property type="component" value="Unassembled WGS sequence"/>
</dbReference>
<evidence type="ECO:0000256" key="4">
    <source>
        <dbReference type="ARBA" id="ARBA00022989"/>
    </source>
</evidence>
<comment type="subcellular location">
    <subcellularLocation>
        <location evidence="1">Cell membrane</location>
        <topology evidence="1">Multi-pass membrane protein</topology>
    </subcellularLocation>
</comment>
<evidence type="ECO:0000313" key="7">
    <source>
        <dbReference type="EMBL" id="MCK0538395.1"/>
    </source>
</evidence>
<dbReference type="PANTHER" id="PTHR39087:SF2">
    <property type="entry name" value="UPF0104 MEMBRANE PROTEIN MJ1595"/>
    <property type="match status" value="1"/>
</dbReference>
<protein>
    <submittedName>
        <fullName evidence="7">Lysylphosphatidylglycerol synthase domain-containing protein</fullName>
    </submittedName>
</protein>
<dbReference type="InterPro" id="IPR022791">
    <property type="entry name" value="L-PG_synthase/AglD"/>
</dbReference>
<gene>
    <name evidence="7" type="ORF">MU846_11795</name>
</gene>
<feature type="transmembrane region" description="Helical" evidence="6">
    <location>
        <begin position="273"/>
        <end position="298"/>
    </location>
</feature>
<feature type="transmembrane region" description="Helical" evidence="6">
    <location>
        <begin position="233"/>
        <end position="253"/>
    </location>
</feature>
<evidence type="ECO:0000313" key="8">
    <source>
        <dbReference type="Proteomes" id="UP001165524"/>
    </source>
</evidence>
<sequence length="326" mass="35836">MTRAGRRRWLWRTLTAVFLAVIGVLLWHQFRQLDWPEISAALRSYSVAQLAPALLFALAGHLVYACFDLLGRAHTQHGLPVRVVLPRVLVCYAFNLNLSAMLGGMALRYRLYTRCGLRVDTITQVIALSITANWLGYTLLLGMLFIAGLPTLPGDWPLAGSVQRLLGLGMLCVPLLAALATLRWQGRRWHFRQHRFTLPGPRLCGAQLLLGSANWMLMAAVLYALLPSDHSYPTVLAVLLTSSLAGLVSRVPAGLGVLEATALVLLRGENDQAALMAALIGFRVCYFLLPLAGAAVLYPWLELAHRRRQAGAHSSPSQKRHQAPLS</sequence>
<proteinExistence type="predicted"/>
<feature type="transmembrane region" description="Helical" evidence="6">
    <location>
        <begin position="50"/>
        <end position="71"/>
    </location>
</feature>
<feature type="transmembrane region" description="Helical" evidence="6">
    <location>
        <begin position="9"/>
        <end position="30"/>
    </location>
</feature>
<accession>A0ABT0E9F7</accession>
<keyword evidence="5 6" id="KW-0472">Membrane</keyword>
<keyword evidence="8" id="KW-1185">Reference proteome</keyword>
<dbReference type="RefSeq" id="WP_246952964.1">
    <property type="nucleotide sequence ID" value="NZ_JALKII010000008.1"/>
</dbReference>
<comment type="caution">
    <text evidence="7">The sequence shown here is derived from an EMBL/GenBank/DDBJ whole genome shotgun (WGS) entry which is preliminary data.</text>
</comment>
<dbReference type="PANTHER" id="PTHR39087">
    <property type="entry name" value="UPF0104 MEMBRANE PROTEIN MJ1595"/>
    <property type="match status" value="1"/>
</dbReference>
<organism evidence="7 8">
    <name type="scientific">Alcanivorax quisquiliarum</name>
    <dbReference type="NCBI Taxonomy" id="2933565"/>
    <lineage>
        <taxon>Bacteria</taxon>
        <taxon>Pseudomonadati</taxon>
        <taxon>Pseudomonadota</taxon>
        <taxon>Gammaproteobacteria</taxon>
        <taxon>Oceanospirillales</taxon>
        <taxon>Alcanivoracaceae</taxon>
        <taxon>Alcanivorax</taxon>
    </lineage>
</organism>